<dbReference type="EMBL" id="CP000390">
    <property type="protein sequence ID" value="ABG64241.1"/>
    <property type="molecule type" value="Genomic_DNA"/>
</dbReference>
<protein>
    <recommendedName>
        <fullName evidence="3">SIS domain-containing protein</fullName>
    </recommendedName>
</protein>
<evidence type="ECO:0000259" key="3">
    <source>
        <dbReference type="PROSITE" id="PS51464"/>
    </source>
</evidence>
<dbReference type="InterPro" id="IPR005488">
    <property type="entry name" value="Etherase_MurQ"/>
</dbReference>
<dbReference type="eggNOG" id="COG2103">
    <property type="taxonomic scope" value="Bacteria"/>
</dbReference>
<dbReference type="GO" id="GO:0016835">
    <property type="term" value="F:carbon-oxygen lyase activity"/>
    <property type="evidence" value="ECO:0007669"/>
    <property type="project" value="InterPro"/>
</dbReference>
<dbReference type="GO" id="GO:0097367">
    <property type="term" value="F:carbohydrate derivative binding"/>
    <property type="evidence" value="ECO:0007669"/>
    <property type="project" value="InterPro"/>
</dbReference>
<dbReference type="SUPFAM" id="SSF53697">
    <property type="entry name" value="SIS domain"/>
    <property type="match status" value="1"/>
</dbReference>
<reference evidence="4" key="1">
    <citation type="submission" date="2006-06" db="EMBL/GenBank/DDBJ databases">
        <title>Complete sequence of chromosome of Chelativorans sp. BNC1.</title>
        <authorList>
            <consortium name="US DOE Joint Genome Institute"/>
            <person name="Copeland A."/>
            <person name="Lucas S."/>
            <person name="Lapidus A."/>
            <person name="Barry K."/>
            <person name="Detter J.C."/>
            <person name="Glavina del Rio T."/>
            <person name="Hammon N."/>
            <person name="Israni S."/>
            <person name="Dalin E."/>
            <person name="Tice H."/>
            <person name="Pitluck S."/>
            <person name="Chertkov O."/>
            <person name="Brettin T."/>
            <person name="Bruce D."/>
            <person name="Han C."/>
            <person name="Tapia R."/>
            <person name="Gilna P."/>
            <person name="Schmutz J."/>
            <person name="Larimer F."/>
            <person name="Land M."/>
            <person name="Hauser L."/>
            <person name="Kyrpides N."/>
            <person name="Mikhailova N."/>
            <person name="Richardson P."/>
        </authorList>
    </citation>
    <scope>NUCLEOTIDE SEQUENCE</scope>
    <source>
        <strain evidence="4">BNC1</strain>
    </source>
</reference>
<keyword evidence="2" id="KW-0119">Carbohydrate metabolism</keyword>
<dbReference type="NCBIfam" id="NF009222">
    <property type="entry name" value="PRK12570.1"/>
    <property type="match status" value="1"/>
</dbReference>
<dbReference type="Gene3D" id="1.10.8.1080">
    <property type="match status" value="1"/>
</dbReference>
<dbReference type="Pfam" id="PF22645">
    <property type="entry name" value="GKRP_SIS_N"/>
    <property type="match status" value="1"/>
</dbReference>
<proteinExistence type="predicted"/>
<dbReference type="GO" id="GO:0009254">
    <property type="term" value="P:peptidoglycan turnover"/>
    <property type="evidence" value="ECO:0007669"/>
    <property type="project" value="TreeGrafter"/>
</dbReference>
<dbReference type="KEGG" id="mes:Meso_2865"/>
<evidence type="ECO:0000256" key="1">
    <source>
        <dbReference type="ARBA" id="ARBA00023239"/>
    </source>
</evidence>
<evidence type="ECO:0000256" key="2">
    <source>
        <dbReference type="ARBA" id="ARBA00023277"/>
    </source>
</evidence>
<dbReference type="Pfam" id="PF20741">
    <property type="entry name" value="GKRP-like_C"/>
    <property type="match status" value="1"/>
</dbReference>
<organism evidence="4">
    <name type="scientific">Chelativorans sp. (strain BNC1)</name>
    <dbReference type="NCBI Taxonomy" id="266779"/>
    <lineage>
        <taxon>Bacteria</taxon>
        <taxon>Pseudomonadati</taxon>
        <taxon>Pseudomonadota</taxon>
        <taxon>Alphaproteobacteria</taxon>
        <taxon>Hyphomicrobiales</taxon>
        <taxon>Phyllobacteriaceae</taxon>
        <taxon>Chelativorans</taxon>
    </lineage>
</organism>
<sequence length="297" mass="30676">MVSLHTESTGDRYRDLELAPDGELLRMMLDGQKNAFSAVSDALPALESALAAMVKRLRGSAGRLFYVGAGTSGRLAVLDALELGPTFSWPDERLVLLLAGGLGLAGVAEAAEDDIHAAVRAIENAGCGHDDVILALAASGTTPYTLAAVEAARKCGALTIGLANNPGAPLLGRAEIGILLDTGPEAVAGSTRLAAGTSQKIALNLLSTALMARLGKVFRGQMVDMKAANDKLHRRAATILVEISGCSREEAVAALEKTGYRLKPAVLVLKGMEPSAAEAALERHGGDLHAVLGIKTV</sequence>
<dbReference type="AlphaFoldDB" id="Q11ED4"/>
<dbReference type="STRING" id="266779.Meso_2865"/>
<dbReference type="NCBIfam" id="NF003915">
    <property type="entry name" value="PRK05441.1"/>
    <property type="match status" value="1"/>
</dbReference>
<accession>Q11ED4</accession>
<dbReference type="InterPro" id="IPR046348">
    <property type="entry name" value="SIS_dom_sf"/>
</dbReference>
<dbReference type="Gene3D" id="3.40.50.10490">
    <property type="entry name" value="Glucose-6-phosphate isomerase like protein, domain 1"/>
    <property type="match status" value="1"/>
</dbReference>
<dbReference type="CDD" id="cd05007">
    <property type="entry name" value="SIS_Etherase"/>
    <property type="match status" value="1"/>
</dbReference>
<dbReference type="PANTHER" id="PTHR10088:SF4">
    <property type="entry name" value="GLUCOKINASE REGULATORY PROTEIN"/>
    <property type="match status" value="1"/>
</dbReference>
<dbReference type="OrthoDB" id="9813395at2"/>
<dbReference type="InterPro" id="IPR040190">
    <property type="entry name" value="MURQ/GCKR"/>
</dbReference>
<keyword evidence="1" id="KW-0456">Lyase</keyword>
<name>Q11ED4_CHESB</name>
<dbReference type="GO" id="GO:0046348">
    <property type="term" value="P:amino sugar catabolic process"/>
    <property type="evidence" value="ECO:0007669"/>
    <property type="project" value="InterPro"/>
</dbReference>
<dbReference type="InterPro" id="IPR001347">
    <property type="entry name" value="SIS_dom"/>
</dbReference>
<dbReference type="HOGENOM" id="CLU_049049_1_1_5"/>
<gene>
    <name evidence="4" type="ordered locus">Meso_2865</name>
</gene>
<feature type="domain" description="SIS" evidence="3">
    <location>
        <begin position="53"/>
        <end position="216"/>
    </location>
</feature>
<dbReference type="PANTHER" id="PTHR10088">
    <property type="entry name" value="GLUCOKINASE REGULATORY PROTEIN"/>
    <property type="match status" value="1"/>
</dbReference>
<dbReference type="PROSITE" id="PS51464">
    <property type="entry name" value="SIS"/>
    <property type="match status" value="1"/>
</dbReference>
<dbReference type="GO" id="GO:0016803">
    <property type="term" value="F:ether hydrolase activity"/>
    <property type="evidence" value="ECO:0007669"/>
    <property type="project" value="TreeGrafter"/>
</dbReference>
<evidence type="ECO:0000313" key="4">
    <source>
        <dbReference type="EMBL" id="ABG64241.1"/>
    </source>
</evidence>